<name>A0A644XPS2_9ZZZZ</name>
<proteinExistence type="predicted"/>
<protein>
    <submittedName>
        <fullName evidence="1">Uncharacterized protein</fullName>
    </submittedName>
</protein>
<dbReference type="AlphaFoldDB" id="A0A644XPS2"/>
<dbReference type="EMBL" id="VSSQ01002938">
    <property type="protein sequence ID" value="MPM18202.1"/>
    <property type="molecule type" value="Genomic_DNA"/>
</dbReference>
<gene>
    <name evidence="1" type="ORF">SDC9_64608</name>
</gene>
<organism evidence="1">
    <name type="scientific">bioreactor metagenome</name>
    <dbReference type="NCBI Taxonomy" id="1076179"/>
    <lineage>
        <taxon>unclassified sequences</taxon>
        <taxon>metagenomes</taxon>
        <taxon>ecological metagenomes</taxon>
    </lineage>
</organism>
<sequence>MTEDTMQQKLLQTIGDGATRIAQAYAQFGNLSAMLLGQTSSALQLGLFRPLALELALYLAFLTEKAETSLSSLALDETQQLAEEAGFEAVAFTEETLQSYRNAKDAQALFCSRCQNVIATDPLWLSTQARKTTPQASISDPGYVKIIQAARELEALALP</sequence>
<comment type="caution">
    <text evidence="1">The sequence shown here is derived from an EMBL/GenBank/DDBJ whole genome shotgun (WGS) entry which is preliminary data.</text>
</comment>
<evidence type="ECO:0000313" key="1">
    <source>
        <dbReference type="EMBL" id="MPM18202.1"/>
    </source>
</evidence>
<reference evidence="1" key="1">
    <citation type="submission" date="2019-08" db="EMBL/GenBank/DDBJ databases">
        <authorList>
            <person name="Kucharzyk K."/>
            <person name="Murdoch R.W."/>
            <person name="Higgins S."/>
            <person name="Loffler F."/>
        </authorList>
    </citation>
    <scope>NUCLEOTIDE SEQUENCE</scope>
</reference>
<accession>A0A644XPS2</accession>